<keyword evidence="3" id="KW-1185">Reference proteome</keyword>
<accession>A0A4C1WTV7</accession>
<gene>
    <name evidence="2" type="ORF">EVAR_85345_1</name>
</gene>
<dbReference type="EMBL" id="BGZK01000638">
    <property type="protein sequence ID" value="GBP54042.1"/>
    <property type="molecule type" value="Genomic_DNA"/>
</dbReference>
<proteinExistence type="predicted"/>
<organism evidence="2 3">
    <name type="scientific">Eumeta variegata</name>
    <name type="common">Bagworm moth</name>
    <name type="synonym">Eumeta japonica</name>
    <dbReference type="NCBI Taxonomy" id="151549"/>
    <lineage>
        <taxon>Eukaryota</taxon>
        <taxon>Metazoa</taxon>
        <taxon>Ecdysozoa</taxon>
        <taxon>Arthropoda</taxon>
        <taxon>Hexapoda</taxon>
        <taxon>Insecta</taxon>
        <taxon>Pterygota</taxon>
        <taxon>Neoptera</taxon>
        <taxon>Endopterygota</taxon>
        <taxon>Lepidoptera</taxon>
        <taxon>Glossata</taxon>
        <taxon>Ditrysia</taxon>
        <taxon>Tineoidea</taxon>
        <taxon>Psychidae</taxon>
        <taxon>Oiketicinae</taxon>
        <taxon>Eumeta</taxon>
    </lineage>
</organism>
<reference evidence="2 3" key="1">
    <citation type="journal article" date="2019" name="Commun. Biol.">
        <title>The bagworm genome reveals a unique fibroin gene that provides high tensile strength.</title>
        <authorList>
            <person name="Kono N."/>
            <person name="Nakamura H."/>
            <person name="Ohtoshi R."/>
            <person name="Tomita M."/>
            <person name="Numata K."/>
            <person name="Arakawa K."/>
        </authorList>
    </citation>
    <scope>NUCLEOTIDE SEQUENCE [LARGE SCALE GENOMIC DNA]</scope>
</reference>
<feature type="compositionally biased region" description="Basic residues" evidence="1">
    <location>
        <begin position="57"/>
        <end position="81"/>
    </location>
</feature>
<protein>
    <submittedName>
        <fullName evidence="2">Uncharacterized protein</fullName>
    </submittedName>
</protein>
<evidence type="ECO:0000313" key="2">
    <source>
        <dbReference type="EMBL" id="GBP54042.1"/>
    </source>
</evidence>
<dbReference type="Proteomes" id="UP000299102">
    <property type="component" value="Unassembled WGS sequence"/>
</dbReference>
<evidence type="ECO:0000313" key="3">
    <source>
        <dbReference type="Proteomes" id="UP000299102"/>
    </source>
</evidence>
<sequence>MSERDVSNRVRARRRYGDAGTNRGSTSIAQRARGGKIDVRHFNRTSSSPLRGDRNRVRYARTPRTQFHGRRSPRVPHKHRGSGICPDDGANYLARRTRQAIAPKAARISVSRTKRRGLR</sequence>
<dbReference type="AlphaFoldDB" id="A0A4C1WTV7"/>
<name>A0A4C1WTV7_EUMVA</name>
<comment type="caution">
    <text evidence="2">The sequence shown here is derived from an EMBL/GenBank/DDBJ whole genome shotgun (WGS) entry which is preliminary data.</text>
</comment>
<evidence type="ECO:0000256" key="1">
    <source>
        <dbReference type="SAM" id="MobiDB-lite"/>
    </source>
</evidence>
<feature type="region of interest" description="Disordered" evidence="1">
    <location>
        <begin position="1"/>
        <end position="89"/>
    </location>
</feature>